<feature type="transmembrane region" description="Helical" evidence="1">
    <location>
        <begin position="244"/>
        <end position="263"/>
    </location>
</feature>
<evidence type="ECO:0000313" key="3">
    <source>
        <dbReference type="EMBL" id="WFD38035.1"/>
    </source>
</evidence>
<keyword evidence="2" id="KW-0732">Signal</keyword>
<protein>
    <submittedName>
        <fullName evidence="3">Uncharacterized protein</fullName>
    </submittedName>
</protein>
<organism evidence="3 4">
    <name type="scientific">Malassezia japonica</name>
    <dbReference type="NCBI Taxonomy" id="223818"/>
    <lineage>
        <taxon>Eukaryota</taxon>
        <taxon>Fungi</taxon>
        <taxon>Dikarya</taxon>
        <taxon>Basidiomycota</taxon>
        <taxon>Ustilaginomycotina</taxon>
        <taxon>Malasseziomycetes</taxon>
        <taxon>Malasseziales</taxon>
        <taxon>Malasseziaceae</taxon>
        <taxon>Malassezia</taxon>
    </lineage>
</organism>
<evidence type="ECO:0000313" key="4">
    <source>
        <dbReference type="Proteomes" id="UP001217754"/>
    </source>
</evidence>
<keyword evidence="4" id="KW-1185">Reference proteome</keyword>
<dbReference type="EMBL" id="CP119958">
    <property type="protein sequence ID" value="WFD38035.1"/>
    <property type="molecule type" value="Genomic_DNA"/>
</dbReference>
<keyword evidence="1" id="KW-0472">Membrane</keyword>
<dbReference type="RefSeq" id="XP_060120932.1">
    <property type="nucleotide sequence ID" value="XM_060264949.1"/>
</dbReference>
<sequence>MGLWHIVFPVIALFLAAAQVAALSSAQATPAAGLAPPASAVTPAQRSAAPHIAPTAPALERRITRSVPLSTLPTAAVYIPDLKGVVNPDGETSLYYYGPGYYPESTVYALVTGKPGEGDGPKTTYLYEGPTEAYLVNILRTADLDDGNGTITGQFNVKCRYSQGLGKDGYCQYQRMTTQGTTIFSTFNTTAQAQTTFTPVRGEIQRVRQSQDTHTLTNVAFPNTNVQNAAVRMRPLCLDTKCTSLTTLLLGSALAVLLAALVVL</sequence>
<feature type="chain" id="PRO_5042271454" evidence="2">
    <location>
        <begin position="23"/>
        <end position="264"/>
    </location>
</feature>
<reference evidence="3" key="1">
    <citation type="submission" date="2023-03" db="EMBL/GenBank/DDBJ databases">
        <title>Mating type loci evolution in Malassezia.</title>
        <authorList>
            <person name="Coelho M.A."/>
        </authorList>
    </citation>
    <scope>NUCLEOTIDE SEQUENCE</scope>
    <source>
        <strain evidence="3">CBS 9431</strain>
    </source>
</reference>
<keyword evidence="1" id="KW-1133">Transmembrane helix</keyword>
<evidence type="ECO:0000256" key="1">
    <source>
        <dbReference type="SAM" id="Phobius"/>
    </source>
</evidence>
<gene>
    <name evidence="3" type="ORF">MJAP1_000983</name>
</gene>
<dbReference type="GeneID" id="85224632"/>
<keyword evidence="1" id="KW-0812">Transmembrane</keyword>
<proteinExistence type="predicted"/>
<dbReference type="AlphaFoldDB" id="A0AAF0EWA3"/>
<name>A0AAF0EWA3_9BASI</name>
<feature type="signal peptide" evidence="2">
    <location>
        <begin position="1"/>
        <end position="22"/>
    </location>
</feature>
<accession>A0AAF0EWA3</accession>
<evidence type="ECO:0000256" key="2">
    <source>
        <dbReference type="SAM" id="SignalP"/>
    </source>
</evidence>
<dbReference type="Proteomes" id="UP001217754">
    <property type="component" value="Chromosome 1"/>
</dbReference>